<feature type="transmembrane region" description="Helical" evidence="6">
    <location>
        <begin position="260"/>
        <end position="282"/>
    </location>
</feature>
<dbReference type="SUPFAM" id="SSF103473">
    <property type="entry name" value="MFS general substrate transporter"/>
    <property type="match status" value="1"/>
</dbReference>
<feature type="transmembrane region" description="Helical" evidence="6">
    <location>
        <begin position="109"/>
        <end position="127"/>
    </location>
</feature>
<name>A0AAV5AX65_9ACTN</name>
<dbReference type="PANTHER" id="PTHR23513">
    <property type="entry name" value="INTEGRAL MEMBRANE EFFLUX PROTEIN-RELATED"/>
    <property type="match status" value="1"/>
</dbReference>
<feature type="transmembrane region" description="Helical" evidence="6">
    <location>
        <begin position="289"/>
        <end position="307"/>
    </location>
</feature>
<protein>
    <recommendedName>
        <fullName evidence="7">Major facilitator superfamily (MFS) profile domain-containing protein</fullName>
    </recommendedName>
</protein>
<dbReference type="PANTHER" id="PTHR23513:SF6">
    <property type="entry name" value="MAJOR FACILITATOR SUPERFAMILY ASSOCIATED DOMAIN-CONTAINING PROTEIN"/>
    <property type="match status" value="1"/>
</dbReference>
<sequence>MRRTVDGTTAEHRLSRAEVDLIWIESLQWCANNAVYFLGLIGAATYDLAGGAFLVAAVTLVRNLCVSAGNALAGPAIDRVGPRRVAMVTVAAAAVSSLVMGVVPISVPSLVFAAVFLGLCGGFLNTTTHAYPGYLQPDEHGRQRLNGLLVFYSNIAFTLGPVAGGLLVGVLPTNSVYLFMAAVMAVTFLFARDCRERVRPAGNGDAPAGVVSGMMEGARITFSNHDLLIIFVSGFLGFFAFGAFDSLESLFYRDVLRVDIVWLGWLSAVVGLTSSVGAWVLTRVPSSRVDLGLLLESLLAVGVGSMVYVGTDILWVAVLGQAVNGFAWGFLEPVQMTLVQQETPIASLGRVMGFVRFGLMSAGVLPLLAAPFLADAFGVQPVLFGASCVIAVVGAAFCLWWRFGRER</sequence>
<dbReference type="Proteomes" id="UP001055025">
    <property type="component" value="Unassembled WGS sequence"/>
</dbReference>
<dbReference type="EMBL" id="BQKC01000001">
    <property type="protein sequence ID" value="GJM54502.1"/>
    <property type="molecule type" value="Genomic_DNA"/>
</dbReference>
<feature type="transmembrane region" description="Helical" evidence="6">
    <location>
        <begin position="148"/>
        <end position="168"/>
    </location>
</feature>
<keyword evidence="2" id="KW-1003">Cell membrane</keyword>
<dbReference type="Pfam" id="PF07690">
    <property type="entry name" value="MFS_1"/>
    <property type="match status" value="1"/>
</dbReference>
<evidence type="ECO:0000259" key="7">
    <source>
        <dbReference type="PROSITE" id="PS50850"/>
    </source>
</evidence>
<dbReference type="RefSeq" id="WP_265590462.1">
    <property type="nucleotide sequence ID" value="NZ_BQKC01000001.1"/>
</dbReference>
<evidence type="ECO:0000313" key="9">
    <source>
        <dbReference type="Proteomes" id="UP001055025"/>
    </source>
</evidence>
<accession>A0AAV5AX65</accession>
<evidence type="ECO:0000256" key="3">
    <source>
        <dbReference type="ARBA" id="ARBA00022692"/>
    </source>
</evidence>
<dbReference type="GO" id="GO:0022857">
    <property type="term" value="F:transmembrane transporter activity"/>
    <property type="evidence" value="ECO:0007669"/>
    <property type="project" value="InterPro"/>
</dbReference>
<evidence type="ECO:0000256" key="5">
    <source>
        <dbReference type="ARBA" id="ARBA00023136"/>
    </source>
</evidence>
<feature type="transmembrane region" description="Helical" evidence="6">
    <location>
        <begin position="382"/>
        <end position="401"/>
    </location>
</feature>
<feature type="domain" description="Major facilitator superfamily (MFS) profile" evidence="7">
    <location>
        <begin position="226"/>
        <end position="407"/>
    </location>
</feature>
<organism evidence="8 9">
    <name type="scientific">Granulimonas faecalis</name>
    <dbReference type="NCBI Taxonomy" id="2894155"/>
    <lineage>
        <taxon>Bacteria</taxon>
        <taxon>Bacillati</taxon>
        <taxon>Actinomycetota</taxon>
        <taxon>Coriobacteriia</taxon>
        <taxon>Coriobacteriales</taxon>
        <taxon>Kribbibacteriaceae</taxon>
        <taxon>Granulimonas</taxon>
    </lineage>
</organism>
<evidence type="ECO:0000256" key="4">
    <source>
        <dbReference type="ARBA" id="ARBA00022989"/>
    </source>
</evidence>
<dbReference type="PROSITE" id="PS50850">
    <property type="entry name" value="MFS"/>
    <property type="match status" value="1"/>
</dbReference>
<dbReference type="InterPro" id="IPR036259">
    <property type="entry name" value="MFS_trans_sf"/>
</dbReference>
<dbReference type="Gene3D" id="1.20.1250.20">
    <property type="entry name" value="MFS general substrate transporter like domains"/>
    <property type="match status" value="1"/>
</dbReference>
<keyword evidence="5 6" id="KW-0472">Membrane</keyword>
<dbReference type="InterPro" id="IPR011701">
    <property type="entry name" value="MFS"/>
</dbReference>
<evidence type="ECO:0000313" key="8">
    <source>
        <dbReference type="EMBL" id="GJM54502.1"/>
    </source>
</evidence>
<keyword evidence="9" id="KW-1185">Reference proteome</keyword>
<keyword evidence="4 6" id="KW-1133">Transmembrane helix</keyword>
<evidence type="ECO:0000256" key="2">
    <source>
        <dbReference type="ARBA" id="ARBA00022475"/>
    </source>
</evidence>
<reference evidence="8" key="1">
    <citation type="journal article" date="2022" name="Int. J. Syst. Evol. Microbiol.">
        <title>Granulimonas faecalis gen. nov., sp. nov., and Leptogranulimonas caecicola gen. nov., sp. nov., novel lactate-producing Atopobiaceae bacteria isolated from mouse intestines, and an emended description of the family Atopobiaceae.</title>
        <authorList>
            <person name="Morinaga K."/>
            <person name="Kusada H."/>
            <person name="Sakamoto S."/>
            <person name="Murakami T."/>
            <person name="Toyoda A."/>
            <person name="Mori H."/>
            <person name="Meng X.Y."/>
            <person name="Takashino M."/>
            <person name="Murotomi K."/>
            <person name="Tamaki H."/>
        </authorList>
    </citation>
    <scope>NUCLEOTIDE SEQUENCE</scope>
    <source>
        <strain evidence="8">OPF53</strain>
    </source>
</reference>
<feature type="transmembrane region" description="Helical" evidence="6">
    <location>
        <begin position="227"/>
        <end position="244"/>
    </location>
</feature>
<keyword evidence="3 6" id="KW-0812">Transmembrane</keyword>
<comment type="subcellular location">
    <subcellularLocation>
        <location evidence="1">Cell membrane</location>
        <topology evidence="1">Multi-pass membrane protein</topology>
    </subcellularLocation>
</comment>
<dbReference type="AlphaFoldDB" id="A0AAV5AX65"/>
<evidence type="ECO:0000256" key="6">
    <source>
        <dbReference type="SAM" id="Phobius"/>
    </source>
</evidence>
<feature type="transmembrane region" description="Helical" evidence="6">
    <location>
        <begin position="351"/>
        <end position="370"/>
    </location>
</feature>
<dbReference type="GO" id="GO:0005886">
    <property type="term" value="C:plasma membrane"/>
    <property type="evidence" value="ECO:0007669"/>
    <property type="project" value="UniProtKB-SubCell"/>
</dbReference>
<evidence type="ECO:0000256" key="1">
    <source>
        <dbReference type="ARBA" id="ARBA00004651"/>
    </source>
</evidence>
<gene>
    <name evidence="8" type="ORF">ATOP_01570</name>
</gene>
<dbReference type="InterPro" id="IPR020846">
    <property type="entry name" value="MFS_dom"/>
</dbReference>
<proteinExistence type="predicted"/>
<comment type="caution">
    <text evidence="8">The sequence shown here is derived from an EMBL/GenBank/DDBJ whole genome shotgun (WGS) entry which is preliminary data.</text>
</comment>
<feature type="transmembrane region" description="Helical" evidence="6">
    <location>
        <begin position="174"/>
        <end position="191"/>
    </location>
</feature>
<feature type="transmembrane region" description="Helical" evidence="6">
    <location>
        <begin position="313"/>
        <end position="331"/>
    </location>
</feature>